<dbReference type="RefSeq" id="WP_280625521.1">
    <property type="nucleotide sequence ID" value="NZ_CP123504.1"/>
</dbReference>
<dbReference type="SUPFAM" id="SSF75516">
    <property type="entry name" value="Pheromone-binding domain of LuxR-like quorum-sensing transcription factors"/>
    <property type="match status" value="1"/>
</dbReference>
<dbReference type="SUPFAM" id="SSF46894">
    <property type="entry name" value="C-terminal effector domain of the bipartite response regulators"/>
    <property type="match status" value="1"/>
</dbReference>
<protein>
    <submittedName>
        <fullName evidence="5">LuxR C-terminal-related transcriptional regulator</fullName>
    </submittedName>
</protein>
<organism evidence="5 6">
    <name type="scientific">Arsenophonus nasoniae</name>
    <name type="common">son-killer infecting Nasonia vitripennis</name>
    <dbReference type="NCBI Taxonomy" id="638"/>
    <lineage>
        <taxon>Bacteria</taxon>
        <taxon>Pseudomonadati</taxon>
        <taxon>Pseudomonadota</taxon>
        <taxon>Gammaproteobacteria</taxon>
        <taxon>Enterobacterales</taxon>
        <taxon>Morganellaceae</taxon>
        <taxon>Arsenophonus</taxon>
    </lineage>
</organism>
<dbReference type="EMBL" id="CP123504">
    <property type="protein sequence ID" value="WGM02192.1"/>
    <property type="molecule type" value="Genomic_DNA"/>
</dbReference>
<evidence type="ECO:0000256" key="3">
    <source>
        <dbReference type="ARBA" id="ARBA00023163"/>
    </source>
</evidence>
<accession>A0AA95GXW5</accession>
<evidence type="ECO:0000313" key="6">
    <source>
        <dbReference type="Proteomes" id="UP001177595"/>
    </source>
</evidence>
<dbReference type="PANTHER" id="PTHR44688:SF16">
    <property type="entry name" value="DNA-BINDING TRANSCRIPTIONAL ACTIVATOR DEVR_DOSR"/>
    <property type="match status" value="1"/>
</dbReference>
<dbReference type="CDD" id="cd06170">
    <property type="entry name" value="LuxR_C_like"/>
    <property type="match status" value="1"/>
</dbReference>
<dbReference type="PROSITE" id="PS50043">
    <property type="entry name" value="HTH_LUXR_2"/>
    <property type="match status" value="1"/>
</dbReference>
<dbReference type="AlphaFoldDB" id="A0AA95GXW5"/>
<dbReference type="Gene3D" id="3.30.450.80">
    <property type="entry name" value="Transcription factor LuxR-like, autoinducer-binding domain"/>
    <property type="match status" value="1"/>
</dbReference>
<sequence>MPKNFFSNTEKNNYIKQHLDKQLAKYDKVNYVYAVMNKKNTDDMMIISDLSDELVNNYLNQKTQNIDPVIIKALNQLAPFSWDENIKINSIWPVKKVFEPIKMLNISGYAFVLHDHLNNLALLSLYMDKFLIKDIEFFIKSNKGELQGLLIHTHEMLLSLYQNENTTEKIIFSPRESEVLYWCSIGKTYSEIGTILNISTYTVKFHIGNVVKKLGVINAKHAISLSVKLNLISRPAGKKAGLT</sequence>
<dbReference type="InterPro" id="IPR016032">
    <property type="entry name" value="Sig_transdc_resp-reg_C-effctor"/>
</dbReference>
<dbReference type="InterPro" id="IPR000792">
    <property type="entry name" value="Tscrpt_reg_LuxR_C"/>
</dbReference>
<gene>
    <name evidence="5" type="ORF">QE210_03540</name>
</gene>
<evidence type="ECO:0000313" key="5">
    <source>
        <dbReference type="EMBL" id="WGM02192.1"/>
    </source>
</evidence>
<reference evidence="5" key="1">
    <citation type="submission" date="2023-04" db="EMBL/GenBank/DDBJ databases">
        <title>Genome dynamics across the evolutionary transition to endosymbiosis.</title>
        <authorList>
            <person name="Siozios S."/>
            <person name="Nadal-Jimenez P."/>
            <person name="Azagi T."/>
            <person name="Sprong H."/>
            <person name="Frost C.L."/>
            <person name="Parratt S.R."/>
            <person name="Taylor G."/>
            <person name="Brettell L."/>
            <person name="Lew K.C."/>
            <person name="Croft L."/>
            <person name="King K.C."/>
            <person name="Brockhurst M.A."/>
            <person name="Hypsa V."/>
            <person name="Novakova E."/>
            <person name="Darby A.C."/>
            <person name="Hurst G.D.D."/>
        </authorList>
    </citation>
    <scope>NUCLEOTIDE SEQUENCE</scope>
    <source>
        <strain evidence="5">APv</strain>
    </source>
</reference>
<evidence type="ECO:0000259" key="4">
    <source>
        <dbReference type="PROSITE" id="PS50043"/>
    </source>
</evidence>
<evidence type="ECO:0000256" key="2">
    <source>
        <dbReference type="ARBA" id="ARBA00023125"/>
    </source>
</evidence>
<dbReference type="GO" id="GO:0006355">
    <property type="term" value="P:regulation of DNA-templated transcription"/>
    <property type="evidence" value="ECO:0007669"/>
    <property type="project" value="InterPro"/>
</dbReference>
<dbReference type="InterPro" id="IPR036388">
    <property type="entry name" value="WH-like_DNA-bd_sf"/>
</dbReference>
<dbReference type="InterPro" id="IPR005143">
    <property type="entry name" value="TF_LuxR_autoind-bd_dom"/>
</dbReference>
<dbReference type="Gene3D" id="1.10.10.10">
    <property type="entry name" value="Winged helix-like DNA-binding domain superfamily/Winged helix DNA-binding domain"/>
    <property type="match status" value="1"/>
</dbReference>
<dbReference type="PANTHER" id="PTHR44688">
    <property type="entry name" value="DNA-BINDING TRANSCRIPTIONAL ACTIVATOR DEVR_DOSR"/>
    <property type="match status" value="1"/>
</dbReference>
<proteinExistence type="predicted"/>
<keyword evidence="1" id="KW-0805">Transcription regulation</keyword>
<dbReference type="Pfam" id="PF00196">
    <property type="entry name" value="GerE"/>
    <property type="match status" value="1"/>
</dbReference>
<name>A0AA95GXW5_9GAMM</name>
<keyword evidence="3" id="KW-0804">Transcription</keyword>
<dbReference type="PROSITE" id="PS00622">
    <property type="entry name" value="HTH_LUXR_1"/>
    <property type="match status" value="1"/>
</dbReference>
<dbReference type="PRINTS" id="PR00038">
    <property type="entry name" value="HTHLUXR"/>
</dbReference>
<feature type="domain" description="HTH luxR-type" evidence="4">
    <location>
        <begin position="165"/>
        <end position="230"/>
    </location>
</feature>
<evidence type="ECO:0000256" key="1">
    <source>
        <dbReference type="ARBA" id="ARBA00023015"/>
    </source>
</evidence>
<dbReference type="GO" id="GO:0003677">
    <property type="term" value="F:DNA binding"/>
    <property type="evidence" value="ECO:0007669"/>
    <property type="project" value="UniProtKB-KW"/>
</dbReference>
<dbReference type="InterPro" id="IPR036693">
    <property type="entry name" value="TF_LuxR_autoind-bd_dom_sf"/>
</dbReference>
<dbReference type="SMART" id="SM00421">
    <property type="entry name" value="HTH_LUXR"/>
    <property type="match status" value="1"/>
</dbReference>
<dbReference type="Proteomes" id="UP001177595">
    <property type="component" value="Chromosome"/>
</dbReference>
<keyword evidence="2" id="KW-0238">DNA-binding</keyword>
<dbReference type="Pfam" id="PF03472">
    <property type="entry name" value="Autoind_bind"/>
    <property type="match status" value="1"/>
</dbReference>